<evidence type="ECO:0000313" key="1">
    <source>
        <dbReference type="EMBL" id="RAU20749.1"/>
    </source>
</evidence>
<reference evidence="1 2" key="1">
    <citation type="submission" date="2017-11" db="EMBL/GenBank/DDBJ databases">
        <title>Draft genome sequence of magnetotactic bacterium Magnetospirillum kuznetsovii LBB-42.</title>
        <authorList>
            <person name="Grouzdev D.S."/>
            <person name="Rysina M.S."/>
            <person name="Baslerov R.V."/>
            <person name="Koziaeva V."/>
        </authorList>
    </citation>
    <scope>NUCLEOTIDE SEQUENCE [LARGE SCALE GENOMIC DNA]</scope>
    <source>
        <strain evidence="1 2">LBB-42</strain>
    </source>
</reference>
<sequence>MPQEPNRAERMQALRDEMRRRGWRGLEIESGWVGILEEFCHAVAHIPCNEFAVAQIKEKFGTLRIYYTVSDRFKQFVADARTRAEARSFVTCIHCGCRGRMRNNGWHSVMCNVHDCAYKSYRPSAGSPSLSEIPGEDDPVSAYALAIRRDFRGQPMLEFVELLRGGEGNYLGTDRIVLSAMITAESLVIALDPEGVLEHLGGTEGLPFKIIQAREAFLDLAQLYGRSIDELDARLAHVADEEQRYIDHQAVLDTWHSRPREQKIAGELPKSNCKGQLDELAKTWRWLKGLPEDEVLK</sequence>
<name>A0A364NUI7_9PROT</name>
<gene>
    <name evidence="1" type="ORF">CU669_16835</name>
</gene>
<proteinExistence type="predicted"/>
<organism evidence="1 2">
    <name type="scientific">Paramagnetospirillum kuznetsovii</name>
    <dbReference type="NCBI Taxonomy" id="2053833"/>
    <lineage>
        <taxon>Bacteria</taxon>
        <taxon>Pseudomonadati</taxon>
        <taxon>Pseudomonadota</taxon>
        <taxon>Alphaproteobacteria</taxon>
        <taxon>Rhodospirillales</taxon>
        <taxon>Magnetospirillaceae</taxon>
        <taxon>Paramagnetospirillum</taxon>
    </lineage>
</organism>
<accession>A0A364NUI7</accession>
<protein>
    <submittedName>
        <fullName evidence="1">Uncharacterized protein</fullName>
    </submittedName>
</protein>
<dbReference type="AlphaFoldDB" id="A0A364NUI7"/>
<keyword evidence="2" id="KW-1185">Reference proteome</keyword>
<dbReference type="Proteomes" id="UP000251075">
    <property type="component" value="Unassembled WGS sequence"/>
</dbReference>
<dbReference type="EMBL" id="PGTO01000017">
    <property type="protein sequence ID" value="RAU20749.1"/>
    <property type="molecule type" value="Genomic_DNA"/>
</dbReference>
<evidence type="ECO:0000313" key="2">
    <source>
        <dbReference type="Proteomes" id="UP000251075"/>
    </source>
</evidence>
<dbReference type="OrthoDB" id="7906710at2"/>
<dbReference type="RefSeq" id="WP_112146755.1">
    <property type="nucleotide sequence ID" value="NZ_PGTO01000017.1"/>
</dbReference>
<comment type="caution">
    <text evidence="1">The sequence shown here is derived from an EMBL/GenBank/DDBJ whole genome shotgun (WGS) entry which is preliminary data.</text>
</comment>